<keyword evidence="1" id="KW-0472">Membrane</keyword>
<evidence type="ECO:0000313" key="2">
    <source>
        <dbReference type="EMBL" id="MBH1932246.1"/>
    </source>
</evidence>
<sequence length="91" mass="9958">MQTARFVKNAALFVVCFIVAFVLSMHGMPLNAPTLAIVDYAYQTFGHSLAGNYEQGADPVSFTAILVANLVYALILFALIKRIAKTFNKKS</sequence>
<accession>A0ABS0MIY5</accession>
<protein>
    <submittedName>
        <fullName evidence="2">Uncharacterized protein</fullName>
    </submittedName>
</protein>
<gene>
    <name evidence="2" type="ORF">I5U13_21550</name>
</gene>
<dbReference type="RefSeq" id="WP_126531734.1">
    <property type="nucleotide sequence ID" value="NZ_JADULK010000015.1"/>
</dbReference>
<name>A0ABS0MIY5_SERRU</name>
<comment type="caution">
    <text evidence="2">The sequence shown here is derived from an EMBL/GenBank/DDBJ whole genome shotgun (WGS) entry which is preliminary data.</text>
</comment>
<evidence type="ECO:0000256" key="1">
    <source>
        <dbReference type="SAM" id="Phobius"/>
    </source>
</evidence>
<organism evidence="2 3">
    <name type="scientific">Serratia rubidaea</name>
    <name type="common">Serratia marinorubra</name>
    <dbReference type="NCBI Taxonomy" id="61652"/>
    <lineage>
        <taxon>Bacteria</taxon>
        <taxon>Pseudomonadati</taxon>
        <taxon>Pseudomonadota</taxon>
        <taxon>Gammaproteobacteria</taxon>
        <taxon>Enterobacterales</taxon>
        <taxon>Yersiniaceae</taxon>
        <taxon>Serratia</taxon>
    </lineage>
</organism>
<proteinExistence type="predicted"/>
<keyword evidence="3" id="KW-1185">Reference proteome</keyword>
<evidence type="ECO:0000313" key="3">
    <source>
        <dbReference type="Proteomes" id="UP000624159"/>
    </source>
</evidence>
<dbReference type="Proteomes" id="UP000624159">
    <property type="component" value="Unassembled WGS sequence"/>
</dbReference>
<keyword evidence="1" id="KW-0812">Transmembrane</keyword>
<keyword evidence="1" id="KW-1133">Transmembrane helix</keyword>
<feature type="transmembrane region" description="Helical" evidence="1">
    <location>
        <begin position="60"/>
        <end position="80"/>
    </location>
</feature>
<dbReference type="EMBL" id="JADULK010000015">
    <property type="protein sequence ID" value="MBH1932246.1"/>
    <property type="molecule type" value="Genomic_DNA"/>
</dbReference>
<reference evidence="2 3" key="1">
    <citation type="submission" date="2020-11" db="EMBL/GenBank/DDBJ databases">
        <title>Enhanced detection system for hospital associated transmission using whole genome sequencing surveillance.</title>
        <authorList>
            <person name="Harrison L.H."/>
            <person name="Van Tyne D."/>
            <person name="Marsh J.W."/>
            <person name="Griffith M.P."/>
            <person name="Snyder D.J."/>
            <person name="Cooper V.S."/>
            <person name="Mustapha M."/>
        </authorList>
    </citation>
    <scope>NUCLEOTIDE SEQUENCE [LARGE SCALE GENOMIC DNA]</scope>
    <source>
        <strain evidence="2 3">SER00230</strain>
    </source>
</reference>